<gene>
    <name evidence="2" type="ORF">A4R43_16725</name>
</gene>
<dbReference type="PANTHER" id="PTHR38113">
    <property type="match status" value="1"/>
</dbReference>
<accession>A0A344L7E2</accession>
<dbReference type="AlphaFoldDB" id="A0A344L7E2"/>
<evidence type="ECO:0000259" key="1">
    <source>
        <dbReference type="Pfam" id="PF10056"/>
    </source>
</evidence>
<evidence type="ECO:0000313" key="2">
    <source>
        <dbReference type="EMBL" id="AXB43966.1"/>
    </source>
</evidence>
<protein>
    <recommendedName>
        <fullName evidence="1">DUF2293 domain-containing protein</fullName>
    </recommendedName>
</protein>
<dbReference type="Pfam" id="PF10056">
    <property type="entry name" value="DUF2293"/>
    <property type="match status" value="1"/>
</dbReference>
<dbReference type="KEGG" id="aab:A4R43_16725"/>
<dbReference type="RefSeq" id="WP_205215357.1">
    <property type="nucleotide sequence ID" value="NZ_CP015163.1"/>
</dbReference>
<proteinExistence type="predicted"/>
<dbReference type="PANTHER" id="PTHR38113:SF2">
    <property type="entry name" value="DUF2293 DOMAIN-CONTAINING PROTEIN"/>
    <property type="match status" value="1"/>
</dbReference>
<name>A0A344L7E2_9PSEU</name>
<dbReference type="EMBL" id="CP015163">
    <property type="protein sequence ID" value="AXB43966.1"/>
    <property type="molecule type" value="Genomic_DNA"/>
</dbReference>
<reference evidence="2 3" key="1">
    <citation type="submission" date="2016-04" db="EMBL/GenBank/DDBJ databases">
        <title>Complete genome sequence and analysis of deep-sea sediment isolate, Amycolatopsis sp. WP1.</title>
        <authorList>
            <person name="Wang H."/>
            <person name="Chen S."/>
            <person name="Wu Q."/>
        </authorList>
    </citation>
    <scope>NUCLEOTIDE SEQUENCE [LARGE SCALE GENOMIC DNA]</scope>
    <source>
        <strain evidence="2 3">WP1</strain>
    </source>
</reference>
<feature type="domain" description="DUF2293" evidence="1">
    <location>
        <begin position="267"/>
        <end position="352"/>
    </location>
</feature>
<keyword evidence="3" id="KW-1185">Reference proteome</keyword>
<dbReference type="InterPro" id="IPR018744">
    <property type="entry name" value="DUF2293"/>
</dbReference>
<sequence length="354" mass="39317">MVTPEPPKIQRRVISAADIALKTKSQVVPLEVLNALGWLPSARVDEWRRGQAPHLGDSLAVDTEKVRTALGYLREWAAGRGLRATEVSYLAATRDRRPLRFTPDGDEALERLFQTHWVSADLSEKRLERLRERQSKAPDLVVVRSAKAWVCDGCGIRGDAGELVFEEDKSSLCLTCADFDHLRFLASGNAALSRRAKSESKLSAVVVEFNRRRKRYQRIGTLVEEDALERAEQRCLADEDIRARRRERDAERRVNADAEFQAELAAAIRAAFPGCPDERALAIAAHAGVRGSGRVGRSAAGRALDEDAVRAAVVASIRHVDTDYDDLLMAGVPRAEARERIRPAIDRVLARWAG</sequence>
<evidence type="ECO:0000313" key="3">
    <source>
        <dbReference type="Proteomes" id="UP000250434"/>
    </source>
</evidence>
<dbReference type="Proteomes" id="UP000250434">
    <property type="component" value="Chromosome"/>
</dbReference>
<organism evidence="2 3">
    <name type="scientific">Amycolatopsis albispora</name>
    <dbReference type="NCBI Taxonomy" id="1804986"/>
    <lineage>
        <taxon>Bacteria</taxon>
        <taxon>Bacillati</taxon>
        <taxon>Actinomycetota</taxon>
        <taxon>Actinomycetes</taxon>
        <taxon>Pseudonocardiales</taxon>
        <taxon>Pseudonocardiaceae</taxon>
        <taxon>Amycolatopsis</taxon>
    </lineage>
</organism>